<name>A0A8X6MXW1_NEPPI</name>
<dbReference type="Proteomes" id="UP000887013">
    <property type="component" value="Unassembled WGS sequence"/>
</dbReference>
<proteinExistence type="predicted"/>
<organism evidence="1 2">
    <name type="scientific">Nephila pilipes</name>
    <name type="common">Giant wood spider</name>
    <name type="synonym">Nephila maculata</name>
    <dbReference type="NCBI Taxonomy" id="299642"/>
    <lineage>
        <taxon>Eukaryota</taxon>
        <taxon>Metazoa</taxon>
        <taxon>Ecdysozoa</taxon>
        <taxon>Arthropoda</taxon>
        <taxon>Chelicerata</taxon>
        <taxon>Arachnida</taxon>
        <taxon>Araneae</taxon>
        <taxon>Araneomorphae</taxon>
        <taxon>Entelegynae</taxon>
        <taxon>Araneoidea</taxon>
        <taxon>Nephilidae</taxon>
        <taxon>Nephila</taxon>
    </lineage>
</organism>
<comment type="caution">
    <text evidence="1">The sequence shown here is derived from an EMBL/GenBank/DDBJ whole genome shotgun (WGS) entry which is preliminary data.</text>
</comment>
<evidence type="ECO:0000313" key="1">
    <source>
        <dbReference type="EMBL" id="GFS83484.1"/>
    </source>
</evidence>
<protein>
    <submittedName>
        <fullName evidence="1">Uncharacterized protein</fullName>
    </submittedName>
</protein>
<gene>
    <name evidence="1" type="ORF">NPIL_572091</name>
</gene>
<dbReference type="EMBL" id="BMAW01051958">
    <property type="protein sequence ID" value="GFS83484.1"/>
    <property type="molecule type" value="Genomic_DNA"/>
</dbReference>
<reference evidence="1" key="1">
    <citation type="submission" date="2020-08" db="EMBL/GenBank/DDBJ databases">
        <title>Multicomponent nature underlies the extraordinary mechanical properties of spider dragline silk.</title>
        <authorList>
            <person name="Kono N."/>
            <person name="Nakamura H."/>
            <person name="Mori M."/>
            <person name="Yoshida Y."/>
            <person name="Ohtoshi R."/>
            <person name="Malay A.D."/>
            <person name="Moran D.A.P."/>
            <person name="Tomita M."/>
            <person name="Numata K."/>
            <person name="Arakawa K."/>
        </authorList>
    </citation>
    <scope>NUCLEOTIDE SEQUENCE</scope>
</reference>
<dbReference type="AlphaFoldDB" id="A0A8X6MXW1"/>
<dbReference type="OrthoDB" id="10453859at2759"/>
<keyword evidence="2" id="KW-1185">Reference proteome</keyword>
<accession>A0A8X6MXW1</accession>
<sequence>MPEYEVKILLSQPKELHLLSSPFLRARNYPSDFLQKARCTPSSDGACKREAAVNTALTSVAVFTLMGRSFIPAATYSLS</sequence>
<evidence type="ECO:0000313" key="2">
    <source>
        <dbReference type="Proteomes" id="UP000887013"/>
    </source>
</evidence>